<dbReference type="AlphaFoldDB" id="A0AAW4WLX2"/>
<dbReference type="InterPro" id="IPR006938">
    <property type="entry name" value="DUF624"/>
</dbReference>
<reference evidence="2" key="1">
    <citation type="submission" date="2021-10" db="EMBL/GenBank/DDBJ databases">
        <title>Anaerobic single-cell dispensing facilitates the cultivation of human gut bacteria.</title>
        <authorList>
            <person name="Afrizal A."/>
        </authorList>
    </citation>
    <scope>NUCLEOTIDE SEQUENCE</scope>
    <source>
        <strain evidence="2">CLA-AA-H204</strain>
    </source>
</reference>
<dbReference type="EMBL" id="JAJEQW010000003">
    <property type="protein sequence ID" value="MCC2241674.1"/>
    <property type="molecule type" value="Genomic_DNA"/>
</dbReference>
<accession>A0AAW4WLX2</accession>
<keyword evidence="1" id="KW-0472">Membrane</keyword>
<feature type="transmembrane region" description="Helical" evidence="1">
    <location>
        <begin position="21"/>
        <end position="49"/>
    </location>
</feature>
<dbReference type="Pfam" id="PF04854">
    <property type="entry name" value="DUF624"/>
    <property type="match status" value="1"/>
</dbReference>
<gene>
    <name evidence="2" type="ORF">LKD47_05040</name>
</gene>
<evidence type="ECO:0000313" key="2">
    <source>
        <dbReference type="EMBL" id="MCC2241674.1"/>
    </source>
</evidence>
<name>A0AAW4WLX2_9FIRM</name>
<protein>
    <submittedName>
        <fullName evidence="2">YesL family protein</fullName>
    </submittedName>
</protein>
<feature type="transmembrane region" description="Helical" evidence="1">
    <location>
        <begin position="109"/>
        <end position="128"/>
    </location>
</feature>
<dbReference type="RefSeq" id="WP_022244084.1">
    <property type="nucleotide sequence ID" value="NZ_JAJEQW010000003.1"/>
</dbReference>
<proteinExistence type="predicted"/>
<dbReference type="Proteomes" id="UP001198893">
    <property type="component" value="Unassembled WGS sequence"/>
</dbReference>
<keyword evidence="1" id="KW-1133">Transmembrane helix</keyword>
<feature type="transmembrane region" description="Helical" evidence="1">
    <location>
        <begin position="77"/>
        <end position="97"/>
    </location>
</feature>
<evidence type="ECO:0000256" key="1">
    <source>
        <dbReference type="SAM" id="Phobius"/>
    </source>
</evidence>
<organism evidence="2 3">
    <name type="scientific">Roseburia amylophila</name>
    <dbReference type="NCBI Taxonomy" id="2981794"/>
    <lineage>
        <taxon>Bacteria</taxon>
        <taxon>Bacillati</taxon>
        <taxon>Bacillota</taxon>
        <taxon>Clostridia</taxon>
        <taxon>Lachnospirales</taxon>
        <taxon>Lachnospiraceae</taxon>
        <taxon>Roseburia</taxon>
    </lineage>
</organism>
<evidence type="ECO:0000313" key="3">
    <source>
        <dbReference type="Proteomes" id="UP001198893"/>
    </source>
</evidence>
<sequence>MSNIFNYNNKLFSAFDKVINIFCLSLIWFMACIPVFTIGASCTALYYAVNKVIRHGRGYIWKEFWSSFRSNFKQATVIWLIFLLIGLVMGADWFIMFQFMKAGAAWGKAFVIFVVMLVFEIAIWLYVYPNIARFENTNKAIVKNAALMSFAHLPKTILMLVILLVIAFLVYLIPFLLIFAPAAFIAIQNGIMEKIFLRYMSEEDIAKEEERNREYFN</sequence>
<feature type="transmembrane region" description="Helical" evidence="1">
    <location>
        <begin position="157"/>
        <end position="187"/>
    </location>
</feature>
<comment type="caution">
    <text evidence="2">The sequence shown here is derived from an EMBL/GenBank/DDBJ whole genome shotgun (WGS) entry which is preliminary data.</text>
</comment>
<keyword evidence="1" id="KW-0812">Transmembrane</keyword>